<dbReference type="InterPro" id="IPR041510">
    <property type="entry name" value="DUF5523"/>
</dbReference>
<feature type="region of interest" description="Disordered" evidence="1">
    <location>
        <begin position="67"/>
        <end position="107"/>
    </location>
</feature>
<evidence type="ECO:0000259" key="2">
    <source>
        <dbReference type="Pfam" id="PF17661"/>
    </source>
</evidence>
<comment type="caution">
    <text evidence="3">The sequence shown here is derived from an EMBL/GenBank/DDBJ whole genome shotgun (WGS) entry which is preliminary data.</text>
</comment>
<dbReference type="OrthoDB" id="2162143at2759"/>
<dbReference type="GO" id="GO:0035869">
    <property type="term" value="C:ciliary transition zone"/>
    <property type="evidence" value="ECO:0007669"/>
    <property type="project" value="TreeGrafter"/>
</dbReference>
<evidence type="ECO:0000256" key="1">
    <source>
        <dbReference type="SAM" id="MobiDB-lite"/>
    </source>
</evidence>
<accession>A0A8S3ZQK7</accession>
<feature type="region of interest" description="Disordered" evidence="1">
    <location>
        <begin position="1"/>
        <end position="28"/>
    </location>
</feature>
<dbReference type="PANTHER" id="PTHR20837:SF0">
    <property type="entry name" value="COILED-COIL AND C2 DOMAIN-CONTAINING PROTEIN 2A"/>
    <property type="match status" value="1"/>
</dbReference>
<evidence type="ECO:0000313" key="3">
    <source>
        <dbReference type="EMBL" id="CAG5129646.1"/>
    </source>
</evidence>
<dbReference type="Proteomes" id="UP000678393">
    <property type="component" value="Unassembled WGS sequence"/>
</dbReference>
<feature type="compositionally biased region" description="Basic and acidic residues" evidence="1">
    <location>
        <begin position="307"/>
        <end position="322"/>
    </location>
</feature>
<dbReference type="GO" id="GO:1905515">
    <property type="term" value="P:non-motile cilium assembly"/>
    <property type="evidence" value="ECO:0007669"/>
    <property type="project" value="TreeGrafter"/>
</dbReference>
<protein>
    <recommendedName>
        <fullName evidence="2">DUF5523 domain-containing protein</fullName>
    </recommendedName>
</protein>
<organism evidence="3 4">
    <name type="scientific">Candidula unifasciata</name>
    <dbReference type="NCBI Taxonomy" id="100452"/>
    <lineage>
        <taxon>Eukaryota</taxon>
        <taxon>Metazoa</taxon>
        <taxon>Spiralia</taxon>
        <taxon>Lophotrochozoa</taxon>
        <taxon>Mollusca</taxon>
        <taxon>Gastropoda</taxon>
        <taxon>Heterobranchia</taxon>
        <taxon>Euthyneura</taxon>
        <taxon>Panpulmonata</taxon>
        <taxon>Eupulmonata</taxon>
        <taxon>Stylommatophora</taxon>
        <taxon>Helicina</taxon>
        <taxon>Helicoidea</taxon>
        <taxon>Geomitridae</taxon>
        <taxon>Candidula</taxon>
    </lineage>
</organism>
<feature type="non-terminal residue" evidence="3">
    <location>
        <position position="524"/>
    </location>
</feature>
<dbReference type="AlphaFoldDB" id="A0A8S3ZQK7"/>
<proteinExistence type="predicted"/>
<reference evidence="3" key="1">
    <citation type="submission" date="2021-04" db="EMBL/GenBank/DDBJ databases">
        <authorList>
            <consortium name="Molecular Ecology Group"/>
        </authorList>
    </citation>
    <scope>NUCLEOTIDE SEQUENCE</scope>
</reference>
<evidence type="ECO:0000313" key="4">
    <source>
        <dbReference type="Proteomes" id="UP000678393"/>
    </source>
</evidence>
<dbReference type="EMBL" id="CAJHNH020003613">
    <property type="protein sequence ID" value="CAG5129646.1"/>
    <property type="molecule type" value="Genomic_DNA"/>
</dbReference>
<gene>
    <name evidence="3" type="ORF">CUNI_LOCUS15204</name>
</gene>
<sequence>MADKSRRRHSKQMLLSKEVEKDGVSNPTLDEDIATHYQAFSQSQTEGETSTAEVMEENEQAVVLEGELKSRHRRRRRELSKLVSPKDDVSGQLKTMKLDSRKKVEETEQEDELLKALAETGVAAAAGETFSAGTMAEPFQAEEDQVTSVVLEGEPASPSQKEVEENKPITEVLRSTIRERLKSRLAKAKEEAATELEQEERDERKRTLRGKKEPRFEELDENEMRTLQERSARFQEMKRERAKQQEALSFMPTTEQAFDFFTREWEPEPEEMSETERREAEEAKRLEQEEAEATEKAEGEEPETEEERARKEEDKGEESKLLEDEDYTEEGYGPVAIRKAYAEDPAKISKAEQEMLYYPSTTAAPAEEKVIGDAEPRFLEDEGFYVGVKPYVAIRNKNKMENRLLKEAESTKQPSKWFGEDGQMIVLPSPLCDTPTRPVLQEEELLYLETVFYKAILREFDSRYIDGAIDGGGFYQLDVDINSISFTHHHLFSREHVLAKKLSLLYEEYLTRRKRNMTEFLTEK</sequence>
<dbReference type="PANTHER" id="PTHR20837">
    <property type="entry name" value="CENTROSOMAL PROTEIN-RELATED"/>
    <property type="match status" value="1"/>
</dbReference>
<name>A0A8S3ZQK7_9EUPU</name>
<keyword evidence="4" id="KW-1185">Reference proteome</keyword>
<dbReference type="InterPro" id="IPR052434">
    <property type="entry name" value="Tectonic-like_complex_comp"/>
</dbReference>
<feature type="domain" description="DUF5523" evidence="2">
    <location>
        <begin position="199"/>
        <end position="454"/>
    </location>
</feature>
<feature type="compositionally biased region" description="Basic and acidic residues" evidence="1">
    <location>
        <begin position="96"/>
        <end position="106"/>
    </location>
</feature>
<feature type="region of interest" description="Disordered" evidence="1">
    <location>
        <begin position="186"/>
        <end position="329"/>
    </location>
</feature>
<feature type="compositionally biased region" description="Basic and acidic residues" evidence="1">
    <location>
        <begin position="274"/>
        <end position="299"/>
    </location>
</feature>
<feature type="compositionally biased region" description="Basic and acidic residues" evidence="1">
    <location>
        <begin position="201"/>
        <end position="244"/>
    </location>
</feature>
<feature type="compositionally biased region" description="Basic residues" evidence="1">
    <location>
        <begin position="1"/>
        <end position="11"/>
    </location>
</feature>
<dbReference type="GO" id="GO:1904491">
    <property type="term" value="P:protein localization to ciliary transition zone"/>
    <property type="evidence" value="ECO:0007669"/>
    <property type="project" value="TreeGrafter"/>
</dbReference>
<dbReference type="Pfam" id="PF17661">
    <property type="entry name" value="DUF5523"/>
    <property type="match status" value="1"/>
</dbReference>